<sequence>MSFTNINDPAGVKALLDQLRVSQAWQDITTSSLPEPDSPSANIDERANVPAPPAVSTATSASVASLLSQLQASSSPSIYIPNAPSINTHKRSFGWPTIPSQQLHGPAPPLLSEAALPSTRKDTSSYTFQQALPHIAQLADDPKFVEAIRKMKDEQDKIERQLWEDRRAIYKKYEEKVKVATTKATITGDGKISKHEAEMIHAAFKKDLEKFDRESVLLAWDGLISKQQVTLAQHGVPTMFTTNQGKDRERQQRVMQVLEGIL</sequence>
<dbReference type="InterPro" id="IPR018858">
    <property type="entry name" value="DUF2458"/>
</dbReference>
<dbReference type="Proteomes" id="UP000807353">
    <property type="component" value="Unassembled WGS sequence"/>
</dbReference>
<accession>A0A9P5YJ96</accession>
<evidence type="ECO:0000313" key="2">
    <source>
        <dbReference type="EMBL" id="KAF9468856.1"/>
    </source>
</evidence>
<feature type="region of interest" description="Disordered" evidence="1">
    <location>
        <begin position="30"/>
        <end position="54"/>
    </location>
</feature>
<name>A0A9P5YJ96_9AGAR</name>
<organism evidence="2 3">
    <name type="scientific">Collybia nuda</name>
    <dbReference type="NCBI Taxonomy" id="64659"/>
    <lineage>
        <taxon>Eukaryota</taxon>
        <taxon>Fungi</taxon>
        <taxon>Dikarya</taxon>
        <taxon>Basidiomycota</taxon>
        <taxon>Agaricomycotina</taxon>
        <taxon>Agaricomycetes</taxon>
        <taxon>Agaricomycetidae</taxon>
        <taxon>Agaricales</taxon>
        <taxon>Tricholomatineae</taxon>
        <taxon>Clitocybaceae</taxon>
        <taxon>Collybia</taxon>
    </lineage>
</organism>
<evidence type="ECO:0000256" key="1">
    <source>
        <dbReference type="SAM" id="MobiDB-lite"/>
    </source>
</evidence>
<comment type="caution">
    <text evidence="2">The sequence shown here is derived from an EMBL/GenBank/DDBJ whole genome shotgun (WGS) entry which is preliminary data.</text>
</comment>
<feature type="region of interest" description="Disordered" evidence="1">
    <location>
        <begin position="91"/>
        <end position="110"/>
    </location>
</feature>
<protein>
    <submittedName>
        <fullName evidence="2">Uncharacterized protein</fullName>
    </submittedName>
</protein>
<reference evidence="2" key="1">
    <citation type="submission" date="2020-11" db="EMBL/GenBank/DDBJ databases">
        <authorList>
            <consortium name="DOE Joint Genome Institute"/>
            <person name="Ahrendt S."/>
            <person name="Riley R."/>
            <person name="Andreopoulos W."/>
            <person name="Labutti K."/>
            <person name="Pangilinan J."/>
            <person name="Ruiz-Duenas F.J."/>
            <person name="Barrasa J.M."/>
            <person name="Sanchez-Garcia M."/>
            <person name="Camarero S."/>
            <person name="Miyauchi S."/>
            <person name="Serrano A."/>
            <person name="Linde D."/>
            <person name="Babiker R."/>
            <person name="Drula E."/>
            <person name="Ayuso-Fernandez I."/>
            <person name="Pacheco R."/>
            <person name="Padilla G."/>
            <person name="Ferreira P."/>
            <person name="Barriuso J."/>
            <person name="Kellner H."/>
            <person name="Castanera R."/>
            <person name="Alfaro M."/>
            <person name="Ramirez L."/>
            <person name="Pisabarro A.G."/>
            <person name="Kuo A."/>
            <person name="Tritt A."/>
            <person name="Lipzen A."/>
            <person name="He G."/>
            <person name="Yan M."/>
            <person name="Ng V."/>
            <person name="Cullen D."/>
            <person name="Martin F."/>
            <person name="Rosso M.-N."/>
            <person name="Henrissat B."/>
            <person name="Hibbett D."/>
            <person name="Martinez A.T."/>
            <person name="Grigoriev I.V."/>
        </authorList>
    </citation>
    <scope>NUCLEOTIDE SEQUENCE</scope>
    <source>
        <strain evidence="2">CBS 247.69</strain>
    </source>
</reference>
<gene>
    <name evidence="2" type="ORF">BDZ94DRAFT_1244758</name>
</gene>
<evidence type="ECO:0000313" key="3">
    <source>
        <dbReference type="Proteomes" id="UP000807353"/>
    </source>
</evidence>
<dbReference type="EMBL" id="MU150231">
    <property type="protein sequence ID" value="KAF9468856.1"/>
    <property type="molecule type" value="Genomic_DNA"/>
</dbReference>
<dbReference type="OrthoDB" id="21617at2759"/>
<keyword evidence="3" id="KW-1185">Reference proteome</keyword>
<proteinExistence type="predicted"/>
<dbReference type="AlphaFoldDB" id="A0A9P5YJ96"/>
<dbReference type="Pfam" id="PF10454">
    <property type="entry name" value="DUF2458"/>
    <property type="match status" value="1"/>
</dbReference>